<protein>
    <submittedName>
        <fullName evidence="3">AAA family ATPase</fullName>
    </submittedName>
</protein>
<reference evidence="3 4" key="1">
    <citation type="submission" date="2018-05" db="EMBL/GenBank/DDBJ databases">
        <title>Marinilabilia rubrum sp. nov., isolated from saltern sediment.</title>
        <authorList>
            <person name="Zhang R."/>
        </authorList>
    </citation>
    <scope>NUCLEOTIDE SEQUENCE [LARGE SCALE GENOMIC DNA]</scope>
    <source>
        <strain evidence="3 4">WTE16</strain>
    </source>
</reference>
<dbReference type="InterPro" id="IPR027417">
    <property type="entry name" value="P-loop_NTPase"/>
</dbReference>
<proteinExistence type="predicted"/>
<dbReference type="Proteomes" id="UP000244956">
    <property type="component" value="Unassembled WGS sequence"/>
</dbReference>
<evidence type="ECO:0000313" key="4">
    <source>
        <dbReference type="Proteomes" id="UP000244956"/>
    </source>
</evidence>
<gene>
    <name evidence="3" type="ORF">DDZ16_07680</name>
</gene>
<evidence type="ECO:0000313" key="3">
    <source>
        <dbReference type="EMBL" id="PWD99767.1"/>
    </source>
</evidence>
<dbReference type="PANTHER" id="PTHR42990">
    <property type="entry name" value="ATPASE"/>
    <property type="match status" value="1"/>
</dbReference>
<keyword evidence="4" id="KW-1185">Reference proteome</keyword>
<dbReference type="InterPro" id="IPR041682">
    <property type="entry name" value="AAA_14"/>
</dbReference>
<feature type="domain" description="DUF4143" evidence="2">
    <location>
        <begin position="232"/>
        <end position="339"/>
    </location>
</feature>
<dbReference type="SUPFAM" id="SSF52540">
    <property type="entry name" value="P-loop containing nucleoside triphosphate hydrolases"/>
    <property type="match status" value="1"/>
</dbReference>
<dbReference type="Gene3D" id="3.40.50.300">
    <property type="entry name" value="P-loop containing nucleotide triphosphate hydrolases"/>
    <property type="match status" value="1"/>
</dbReference>
<dbReference type="Pfam" id="PF13635">
    <property type="entry name" value="DUF4143"/>
    <property type="match status" value="1"/>
</dbReference>
<dbReference type="RefSeq" id="WP_109263868.1">
    <property type="nucleotide sequence ID" value="NZ_QEWP01000005.1"/>
</dbReference>
<dbReference type="AlphaFoldDB" id="A0A2U2B9N5"/>
<sequence length="397" mass="46030">MDRLYDIYSRLLKNTDLEFKRYIFELIDWNDRLIALLGARGVGKTTLMLQYLKENYSGNKGALYVSLDDIYFSNHRLVDFAEDFYNHGGQVLFLDEVHKYPSWSGEIKNLYDSYPDMQIVFSGSSVLDIYKGRGDLSRRVSGYLVSEMSLREYVELEHGIRFPSYSLNDVFANHMSISRDICEKLKPLAVLEEYFSNGCYPYYKDSRTHYSKRLQEVINTVLESDIPITHGVEYKNIIKLKSLIEIISSNVPFVPNMSKLASVVGLDRKTLYHYLEILSRAGIILLLKSSKTGLARMRKAEKIFPGNVNILMSLSDKKPDKGNLRETFLFQQLRQNHRVDYSEIGDFLIDGKYYIEVGGRNKNFDQIKDIANSYLVIDDIETGRGNRIPLWLFGFLY</sequence>
<dbReference type="EMBL" id="QEWP01000005">
    <property type="protein sequence ID" value="PWD99767.1"/>
    <property type="molecule type" value="Genomic_DNA"/>
</dbReference>
<organism evidence="3 4">
    <name type="scientific">Marinilabilia rubra</name>
    <dbReference type="NCBI Taxonomy" id="2162893"/>
    <lineage>
        <taxon>Bacteria</taxon>
        <taxon>Pseudomonadati</taxon>
        <taxon>Bacteroidota</taxon>
        <taxon>Bacteroidia</taxon>
        <taxon>Marinilabiliales</taxon>
        <taxon>Marinilabiliaceae</taxon>
        <taxon>Marinilabilia</taxon>
    </lineage>
</organism>
<comment type="caution">
    <text evidence="3">The sequence shown here is derived from an EMBL/GenBank/DDBJ whole genome shotgun (WGS) entry which is preliminary data.</text>
</comment>
<dbReference type="PANTHER" id="PTHR42990:SF1">
    <property type="entry name" value="AAA+ ATPASE DOMAIN-CONTAINING PROTEIN"/>
    <property type="match status" value="1"/>
</dbReference>
<feature type="domain" description="AAA" evidence="1">
    <location>
        <begin position="31"/>
        <end position="153"/>
    </location>
</feature>
<dbReference type="Pfam" id="PF13173">
    <property type="entry name" value="AAA_14"/>
    <property type="match status" value="1"/>
</dbReference>
<evidence type="ECO:0000259" key="1">
    <source>
        <dbReference type="Pfam" id="PF13173"/>
    </source>
</evidence>
<dbReference type="OrthoDB" id="9768467at2"/>
<evidence type="ECO:0000259" key="2">
    <source>
        <dbReference type="Pfam" id="PF13635"/>
    </source>
</evidence>
<dbReference type="InterPro" id="IPR025420">
    <property type="entry name" value="DUF4143"/>
</dbReference>
<name>A0A2U2B9N5_9BACT</name>
<accession>A0A2U2B9N5</accession>